<proteinExistence type="predicted"/>
<sequence>MSESNLIVGTLYPDGEMKWDADGIGFVCPNPILCYIKRVDTLDELKNFILRTMGALGRKYVRRIAYRLLNILSPLEYKFKIFWVEGDVHVRAMFDLHRRYGSRQVMELLFETRHMIPSEVGPSCAWAGLVGAIAVAPLRIATPDVSIEMDSGSDDGSDGEYLGETEESSDSYDEADFVDETQVARRFLLPAPTAIPDLASVSSYFHTLNLDAMQEEPREGHGGGGGGGTITST</sequence>
<dbReference type="EMBL" id="JASCZI010242316">
    <property type="protein sequence ID" value="MED6210613.1"/>
    <property type="molecule type" value="Genomic_DNA"/>
</dbReference>
<dbReference type="Proteomes" id="UP001341840">
    <property type="component" value="Unassembled WGS sequence"/>
</dbReference>
<keyword evidence="3" id="KW-1185">Reference proteome</keyword>
<reference evidence="2 3" key="1">
    <citation type="journal article" date="2023" name="Plants (Basel)">
        <title>Bridging the Gap: Combining Genomics and Transcriptomics Approaches to Understand Stylosanthes scabra, an Orphan Legume from the Brazilian Caatinga.</title>
        <authorList>
            <person name="Ferreira-Neto J.R.C."/>
            <person name="da Silva M.D."/>
            <person name="Binneck E."/>
            <person name="de Melo N.F."/>
            <person name="da Silva R.H."/>
            <person name="de Melo A.L.T.M."/>
            <person name="Pandolfi V."/>
            <person name="Bustamante F.O."/>
            <person name="Brasileiro-Vidal A.C."/>
            <person name="Benko-Iseppon A.M."/>
        </authorList>
    </citation>
    <scope>NUCLEOTIDE SEQUENCE [LARGE SCALE GENOMIC DNA]</scope>
    <source>
        <tissue evidence="2">Leaves</tissue>
    </source>
</reference>
<gene>
    <name evidence="2" type="ORF">PIB30_065788</name>
</gene>
<comment type="caution">
    <text evidence="2">The sequence shown here is derived from an EMBL/GenBank/DDBJ whole genome shotgun (WGS) entry which is preliminary data.</text>
</comment>
<evidence type="ECO:0000313" key="2">
    <source>
        <dbReference type="EMBL" id="MED6210613.1"/>
    </source>
</evidence>
<accession>A0ABU6YNF1</accession>
<organism evidence="2 3">
    <name type="scientific">Stylosanthes scabra</name>
    <dbReference type="NCBI Taxonomy" id="79078"/>
    <lineage>
        <taxon>Eukaryota</taxon>
        <taxon>Viridiplantae</taxon>
        <taxon>Streptophyta</taxon>
        <taxon>Embryophyta</taxon>
        <taxon>Tracheophyta</taxon>
        <taxon>Spermatophyta</taxon>
        <taxon>Magnoliopsida</taxon>
        <taxon>eudicotyledons</taxon>
        <taxon>Gunneridae</taxon>
        <taxon>Pentapetalae</taxon>
        <taxon>rosids</taxon>
        <taxon>fabids</taxon>
        <taxon>Fabales</taxon>
        <taxon>Fabaceae</taxon>
        <taxon>Papilionoideae</taxon>
        <taxon>50 kb inversion clade</taxon>
        <taxon>dalbergioids sensu lato</taxon>
        <taxon>Dalbergieae</taxon>
        <taxon>Pterocarpus clade</taxon>
        <taxon>Stylosanthes</taxon>
    </lineage>
</organism>
<name>A0ABU6YNF1_9FABA</name>
<evidence type="ECO:0000313" key="3">
    <source>
        <dbReference type="Proteomes" id="UP001341840"/>
    </source>
</evidence>
<feature type="compositionally biased region" description="Acidic residues" evidence="1">
    <location>
        <begin position="151"/>
        <end position="174"/>
    </location>
</feature>
<evidence type="ECO:0000256" key="1">
    <source>
        <dbReference type="SAM" id="MobiDB-lite"/>
    </source>
</evidence>
<feature type="region of interest" description="Disordered" evidence="1">
    <location>
        <begin position="146"/>
        <end position="174"/>
    </location>
</feature>
<protein>
    <submittedName>
        <fullName evidence="2">Uncharacterized protein</fullName>
    </submittedName>
</protein>